<dbReference type="InterPro" id="IPR049227">
    <property type="entry name" value="DUF6824"/>
</dbReference>
<gene>
    <name evidence="3" type="ORF">ACHAWO_006390</name>
</gene>
<dbReference type="Proteomes" id="UP001530400">
    <property type="component" value="Unassembled WGS sequence"/>
</dbReference>
<proteinExistence type="predicted"/>
<sequence length="200" mass="22828">MHIFLRLLQTKYLKISERLRSWWYSRIVYKEIKAMNPASRFLKVNPETNLWNDIGMKKALTKICQALHEGSPELKKYLEADDSTSNQSQQADVESTGNEDRKMSLEDTPSKAKPLSLRQKLRQMSDVSISSCALQEGKRAKEQGQEKSDNTLETKTSHLKKSDSSPESISLLSLPEMLPLPQKKARTEHVPIPNQVQMMG</sequence>
<dbReference type="Pfam" id="PF20710">
    <property type="entry name" value="DUF6824"/>
    <property type="match status" value="1"/>
</dbReference>
<feature type="compositionally biased region" description="Basic and acidic residues" evidence="1">
    <location>
        <begin position="98"/>
        <end position="110"/>
    </location>
</feature>
<feature type="region of interest" description="Disordered" evidence="1">
    <location>
        <begin position="80"/>
        <end position="169"/>
    </location>
</feature>
<feature type="compositionally biased region" description="Polar residues" evidence="1">
    <location>
        <begin position="83"/>
        <end position="96"/>
    </location>
</feature>
<reference evidence="3 4" key="1">
    <citation type="submission" date="2024-10" db="EMBL/GenBank/DDBJ databases">
        <title>Updated reference genomes for cyclostephanoid diatoms.</title>
        <authorList>
            <person name="Roberts W.R."/>
            <person name="Alverson A.J."/>
        </authorList>
    </citation>
    <scope>NUCLEOTIDE SEQUENCE [LARGE SCALE GENOMIC DNA]</scope>
    <source>
        <strain evidence="3 4">AJA010-31</strain>
    </source>
</reference>
<dbReference type="AlphaFoldDB" id="A0ABD3N2U2"/>
<evidence type="ECO:0000259" key="2">
    <source>
        <dbReference type="Pfam" id="PF20710"/>
    </source>
</evidence>
<evidence type="ECO:0000313" key="4">
    <source>
        <dbReference type="Proteomes" id="UP001530400"/>
    </source>
</evidence>
<feature type="compositionally biased region" description="Basic and acidic residues" evidence="1">
    <location>
        <begin position="136"/>
        <end position="164"/>
    </location>
</feature>
<evidence type="ECO:0000313" key="3">
    <source>
        <dbReference type="EMBL" id="KAL3770401.1"/>
    </source>
</evidence>
<comment type="caution">
    <text evidence="3">The sequence shown here is derived from an EMBL/GenBank/DDBJ whole genome shotgun (WGS) entry which is preliminary data.</text>
</comment>
<dbReference type="EMBL" id="JALLPJ020001312">
    <property type="protein sequence ID" value="KAL3770401.1"/>
    <property type="molecule type" value="Genomic_DNA"/>
</dbReference>
<feature type="domain" description="DUF6824" evidence="2">
    <location>
        <begin position="9"/>
        <end position="69"/>
    </location>
</feature>
<protein>
    <recommendedName>
        <fullName evidence="2">DUF6824 domain-containing protein</fullName>
    </recommendedName>
</protein>
<organism evidence="3 4">
    <name type="scientific">Cyclotella atomus</name>
    <dbReference type="NCBI Taxonomy" id="382360"/>
    <lineage>
        <taxon>Eukaryota</taxon>
        <taxon>Sar</taxon>
        <taxon>Stramenopiles</taxon>
        <taxon>Ochrophyta</taxon>
        <taxon>Bacillariophyta</taxon>
        <taxon>Coscinodiscophyceae</taxon>
        <taxon>Thalassiosirophycidae</taxon>
        <taxon>Stephanodiscales</taxon>
        <taxon>Stephanodiscaceae</taxon>
        <taxon>Cyclotella</taxon>
    </lineage>
</organism>
<accession>A0ABD3N2U2</accession>
<name>A0ABD3N2U2_9STRA</name>
<evidence type="ECO:0000256" key="1">
    <source>
        <dbReference type="SAM" id="MobiDB-lite"/>
    </source>
</evidence>
<keyword evidence="4" id="KW-1185">Reference proteome</keyword>